<organism evidence="5 6">
    <name type="scientific">Bacillus chungangensis</name>
    <dbReference type="NCBI Taxonomy" id="587633"/>
    <lineage>
        <taxon>Bacteria</taxon>
        <taxon>Bacillati</taxon>
        <taxon>Bacillota</taxon>
        <taxon>Bacilli</taxon>
        <taxon>Bacillales</taxon>
        <taxon>Bacillaceae</taxon>
        <taxon>Bacillus</taxon>
    </lineage>
</organism>
<dbReference type="EMBL" id="JAUSTT010000005">
    <property type="protein sequence ID" value="MDQ0175296.1"/>
    <property type="molecule type" value="Genomic_DNA"/>
</dbReference>
<dbReference type="InterPro" id="IPR023772">
    <property type="entry name" value="DNA-bd_HTH_TetR-type_CS"/>
</dbReference>
<evidence type="ECO:0000256" key="3">
    <source>
        <dbReference type="PROSITE-ProRule" id="PRU00335"/>
    </source>
</evidence>
<dbReference type="Gene3D" id="1.10.10.60">
    <property type="entry name" value="Homeodomain-like"/>
    <property type="match status" value="1"/>
</dbReference>
<dbReference type="RefSeq" id="WP_307227495.1">
    <property type="nucleotide sequence ID" value="NZ_JAUSTT010000005.1"/>
</dbReference>
<dbReference type="Gene3D" id="1.10.357.10">
    <property type="entry name" value="Tetracycline Repressor, domain 2"/>
    <property type="match status" value="1"/>
</dbReference>
<reference evidence="5 6" key="1">
    <citation type="submission" date="2023-07" db="EMBL/GenBank/DDBJ databases">
        <title>Genomic Encyclopedia of Type Strains, Phase IV (KMG-IV): sequencing the most valuable type-strain genomes for metagenomic binning, comparative biology and taxonomic classification.</title>
        <authorList>
            <person name="Goeker M."/>
        </authorList>
    </citation>
    <scope>NUCLEOTIDE SEQUENCE [LARGE SCALE GENOMIC DNA]</scope>
    <source>
        <strain evidence="5 6">DSM 23837</strain>
    </source>
</reference>
<evidence type="ECO:0000313" key="5">
    <source>
        <dbReference type="EMBL" id="MDQ0175296.1"/>
    </source>
</evidence>
<dbReference type="PANTHER" id="PTHR43479:SF11">
    <property type="entry name" value="ACREF_ENVCD OPERON REPRESSOR-RELATED"/>
    <property type="match status" value="1"/>
</dbReference>
<dbReference type="SUPFAM" id="SSF46689">
    <property type="entry name" value="Homeodomain-like"/>
    <property type="match status" value="1"/>
</dbReference>
<keyword evidence="2 3" id="KW-0238">DNA-binding</keyword>
<dbReference type="PRINTS" id="PR00455">
    <property type="entry name" value="HTHTETR"/>
</dbReference>
<dbReference type="InterPro" id="IPR041490">
    <property type="entry name" value="KstR2_TetR_C"/>
</dbReference>
<comment type="caution">
    <text evidence="5">The sequence shown here is derived from an EMBL/GenBank/DDBJ whole genome shotgun (WGS) entry which is preliminary data.</text>
</comment>
<keyword evidence="6" id="KW-1185">Reference proteome</keyword>
<accession>A0ABT9WPS8</accession>
<dbReference type="PROSITE" id="PS01081">
    <property type="entry name" value="HTH_TETR_1"/>
    <property type="match status" value="1"/>
</dbReference>
<dbReference type="SUPFAM" id="SSF48498">
    <property type="entry name" value="Tetracyclin repressor-like, C-terminal domain"/>
    <property type="match status" value="1"/>
</dbReference>
<evidence type="ECO:0000256" key="1">
    <source>
        <dbReference type="ARBA" id="ARBA00022491"/>
    </source>
</evidence>
<evidence type="ECO:0000256" key="2">
    <source>
        <dbReference type="ARBA" id="ARBA00023125"/>
    </source>
</evidence>
<sequence length="197" mass="22811">MKEKITEQSVLLFEKKGFSQTSIQDIVDALNVTKGTFYYYFSSKEQLLMEIHFHYIADLLQRQRTIIADDTSTYKEKLRRMIRLLIFDIRDKGASARVFFREMKHLSDANAEKIKQKRDAFRCNIEKLIRDGVSNGEFSKELQADMIAFGILGVTNWSYQWYDPNGKISEDALSTIFVNMILNGIAADSIHNSTVMN</sequence>
<dbReference type="InterPro" id="IPR050624">
    <property type="entry name" value="HTH-type_Tx_Regulator"/>
</dbReference>
<keyword evidence="1" id="KW-0678">Repressor</keyword>
<dbReference type="Proteomes" id="UP001223586">
    <property type="component" value="Unassembled WGS sequence"/>
</dbReference>
<evidence type="ECO:0000259" key="4">
    <source>
        <dbReference type="PROSITE" id="PS50977"/>
    </source>
</evidence>
<dbReference type="PANTHER" id="PTHR43479">
    <property type="entry name" value="ACREF/ENVCD OPERON REPRESSOR-RELATED"/>
    <property type="match status" value="1"/>
</dbReference>
<dbReference type="InterPro" id="IPR009057">
    <property type="entry name" value="Homeodomain-like_sf"/>
</dbReference>
<dbReference type="PROSITE" id="PS50977">
    <property type="entry name" value="HTH_TETR_2"/>
    <property type="match status" value="1"/>
</dbReference>
<dbReference type="Pfam" id="PF00440">
    <property type="entry name" value="TetR_N"/>
    <property type="match status" value="1"/>
</dbReference>
<name>A0ABT9WPS8_9BACI</name>
<feature type="domain" description="HTH tetR-type" evidence="4">
    <location>
        <begin position="1"/>
        <end position="59"/>
    </location>
</feature>
<evidence type="ECO:0000313" key="6">
    <source>
        <dbReference type="Proteomes" id="UP001223586"/>
    </source>
</evidence>
<proteinExistence type="predicted"/>
<dbReference type="InterPro" id="IPR036271">
    <property type="entry name" value="Tet_transcr_reg_TetR-rel_C_sf"/>
</dbReference>
<feature type="DNA-binding region" description="H-T-H motif" evidence="3">
    <location>
        <begin position="22"/>
        <end position="41"/>
    </location>
</feature>
<dbReference type="InterPro" id="IPR001647">
    <property type="entry name" value="HTH_TetR"/>
</dbReference>
<gene>
    <name evidence="5" type="ORF">J2S08_001130</name>
</gene>
<protein>
    <submittedName>
        <fullName evidence="5">AcrR family transcriptional regulator</fullName>
    </submittedName>
</protein>
<dbReference type="Pfam" id="PF17932">
    <property type="entry name" value="TetR_C_24"/>
    <property type="match status" value="1"/>
</dbReference>